<accession>A0AAD5PZF6</accession>
<sequence length="400" mass="46047">MLSGICCDAPATATSFMMNIKTHTAYYGCRKCTTRGVWVGNVVNHFSQAKTAGRVTFPELNAALRTDYCFRKRLQVKHHNDDGRKSLIEDILVDVVQDVVLDYMHLVCIGVRKTDLTIWVSGTFDKFRFSKDTIANISNYMIGIGEYITKVFARKPRPLTELPRRKATELRLDLLYICPVAYKPYLSYERYSHMMLLHVAIKLLTLLRLYVSSGARLYGAKYVTFNVHNLIHLANDVRKHGSLDDFSAFPFENKLQKMKNLLRKSGKPLQQIVRRLDEIDKANSSQQPAANSSTNTKKYTLNEIHFAGPIFPHFTMATQYKTLRLKNSVLNLTKSENCVLLEDFNDVFLIENFVKLQEQIYLVGRRFLTKEDICIHTLYPPVPSTNILYQIYQLVLNTVH</sequence>
<evidence type="ECO:0000313" key="2">
    <source>
        <dbReference type="Proteomes" id="UP000820818"/>
    </source>
</evidence>
<dbReference type="Proteomes" id="UP000820818">
    <property type="component" value="Linkage Group LG1"/>
</dbReference>
<comment type="caution">
    <text evidence="1">The sequence shown here is derived from an EMBL/GenBank/DDBJ whole genome shotgun (WGS) entry which is preliminary data.</text>
</comment>
<dbReference type="PANTHER" id="PTHR33053">
    <property type="entry name" value="PROTEIN, PUTATIVE-RELATED"/>
    <property type="match status" value="1"/>
</dbReference>
<evidence type="ECO:0000313" key="1">
    <source>
        <dbReference type="EMBL" id="KAI9565262.1"/>
    </source>
</evidence>
<reference evidence="1 2" key="1">
    <citation type="submission" date="2022-05" db="EMBL/GenBank/DDBJ databases">
        <title>A multi-omics perspective on studying reproductive biology in Daphnia sinensis.</title>
        <authorList>
            <person name="Jia J."/>
        </authorList>
    </citation>
    <scope>NUCLEOTIDE SEQUENCE [LARGE SCALE GENOMIC DNA]</scope>
    <source>
        <strain evidence="1 2">WSL</strain>
    </source>
</reference>
<dbReference type="PANTHER" id="PTHR33053:SF9">
    <property type="entry name" value="AGAP000105-PA"/>
    <property type="match status" value="1"/>
</dbReference>
<dbReference type="AlphaFoldDB" id="A0AAD5PZF6"/>
<protein>
    <submittedName>
        <fullName evidence="1">Uncharacterized protein</fullName>
    </submittedName>
</protein>
<organism evidence="1 2">
    <name type="scientific">Daphnia sinensis</name>
    <dbReference type="NCBI Taxonomy" id="1820382"/>
    <lineage>
        <taxon>Eukaryota</taxon>
        <taxon>Metazoa</taxon>
        <taxon>Ecdysozoa</taxon>
        <taxon>Arthropoda</taxon>
        <taxon>Crustacea</taxon>
        <taxon>Branchiopoda</taxon>
        <taxon>Diplostraca</taxon>
        <taxon>Cladocera</taxon>
        <taxon>Anomopoda</taxon>
        <taxon>Daphniidae</taxon>
        <taxon>Daphnia</taxon>
        <taxon>Daphnia similis group</taxon>
    </lineage>
</organism>
<proteinExistence type="predicted"/>
<gene>
    <name evidence="1" type="ORF">GHT06_009047</name>
</gene>
<name>A0AAD5PZF6_9CRUS</name>
<keyword evidence="2" id="KW-1185">Reference proteome</keyword>
<dbReference type="EMBL" id="WJBH02000001">
    <property type="protein sequence ID" value="KAI9565262.1"/>
    <property type="molecule type" value="Genomic_DNA"/>
</dbReference>